<evidence type="ECO:0000256" key="3">
    <source>
        <dbReference type="PROSITE-ProRule" id="PRU01248"/>
    </source>
</evidence>
<name>A0A6I8M3H7_9PSEU</name>
<dbReference type="Gene3D" id="1.10.443.10">
    <property type="entry name" value="Intergrase catalytic core"/>
    <property type="match status" value="1"/>
</dbReference>
<feature type="domain" description="Core-binding (CB)" evidence="5">
    <location>
        <begin position="80"/>
        <end position="166"/>
    </location>
</feature>
<dbReference type="AlphaFoldDB" id="A0A6I8M3H7"/>
<proteinExistence type="predicted"/>
<dbReference type="InterPro" id="IPR050090">
    <property type="entry name" value="Tyrosine_recombinase_XerCD"/>
</dbReference>
<dbReference type="Proteomes" id="UP000399805">
    <property type="component" value="Unassembled WGS sequence"/>
</dbReference>
<dbReference type="Gene3D" id="1.10.150.130">
    <property type="match status" value="1"/>
</dbReference>
<accession>A0A6I8M3H7</accession>
<reference evidence="6 7" key="1">
    <citation type="submission" date="2019-09" db="EMBL/GenBank/DDBJ databases">
        <authorList>
            <person name="Leyn A S."/>
        </authorList>
    </citation>
    <scope>NUCLEOTIDE SEQUENCE [LARGE SCALE GENOMIC DNA]</scope>
    <source>
        <strain evidence="6">AA231_1</strain>
    </source>
</reference>
<dbReference type="InterPro" id="IPR044068">
    <property type="entry name" value="CB"/>
</dbReference>
<dbReference type="InterPro" id="IPR010998">
    <property type="entry name" value="Integrase_recombinase_N"/>
</dbReference>
<evidence type="ECO:0000256" key="2">
    <source>
        <dbReference type="ARBA" id="ARBA00023172"/>
    </source>
</evidence>
<evidence type="ECO:0000313" key="7">
    <source>
        <dbReference type="Proteomes" id="UP000399805"/>
    </source>
</evidence>
<evidence type="ECO:0000259" key="5">
    <source>
        <dbReference type="PROSITE" id="PS51900"/>
    </source>
</evidence>
<evidence type="ECO:0000313" key="6">
    <source>
        <dbReference type="EMBL" id="VVJ23868.1"/>
    </source>
</evidence>
<organism evidence="6 7">
    <name type="scientific">Amycolatopsis camponoti</name>
    <dbReference type="NCBI Taxonomy" id="2606593"/>
    <lineage>
        <taxon>Bacteria</taxon>
        <taxon>Bacillati</taxon>
        <taxon>Actinomycetota</taxon>
        <taxon>Actinomycetes</taxon>
        <taxon>Pseudonocardiales</taxon>
        <taxon>Pseudonocardiaceae</taxon>
        <taxon>Amycolatopsis</taxon>
    </lineage>
</organism>
<dbReference type="PANTHER" id="PTHR30349">
    <property type="entry name" value="PHAGE INTEGRASE-RELATED"/>
    <property type="match status" value="1"/>
</dbReference>
<dbReference type="GO" id="GO:0015074">
    <property type="term" value="P:DNA integration"/>
    <property type="evidence" value="ECO:0007669"/>
    <property type="project" value="InterPro"/>
</dbReference>
<dbReference type="Pfam" id="PF00589">
    <property type="entry name" value="Phage_integrase"/>
    <property type="match status" value="1"/>
</dbReference>
<feature type="domain" description="Tyr recombinase" evidence="4">
    <location>
        <begin position="210"/>
        <end position="406"/>
    </location>
</feature>
<evidence type="ECO:0000259" key="4">
    <source>
        <dbReference type="PROSITE" id="PS51898"/>
    </source>
</evidence>
<gene>
    <name evidence="6" type="ORF">AA23TX_08751</name>
</gene>
<sequence>MASKGVFKRCGCRCPATGKQLGARCRRLAEEGHGSWWFAVEGPKLVDGSRSRVRRSGYASEEAAKVAREQVAATSKSIGLTTGHWLEHWVRSVALRPSTRRTYQQHIVTYLTPQLGALPLVTLSDSDVQTAFTAIVDGVGSHYGRLGPSTVARIRATLSSALTSAVGQGLLAHNPARGREIDLPKAVRPRPYVWTDERVARWRATGWRPGPVCVWTREQTIEFLNAIAGHKRYLYYHLVAVTGLRRGEAAALREVDVDLRHRELFVVTRPDPGEQIDDDGKLKSPHSARTIALDHVTIGLLRRYLTNRATLPAGPGGERYLFTIPTGMPCRRDLFTHEFEDLLTGRTQLPPIRLHDLRHGAASLSLAAGNDLKSVQEMLGHASISFTADYYISLYPSTRHQAAERIGASLFTASPGRVHRARLPLHNRRVAGTATRCLHRPAAATKI</sequence>
<dbReference type="CDD" id="cd01189">
    <property type="entry name" value="INT_ICEBs1_C_like"/>
    <property type="match status" value="1"/>
</dbReference>
<dbReference type="PANTHER" id="PTHR30349:SF91">
    <property type="entry name" value="INTA PROTEIN"/>
    <property type="match status" value="1"/>
</dbReference>
<dbReference type="InterPro" id="IPR011010">
    <property type="entry name" value="DNA_brk_join_enz"/>
</dbReference>
<dbReference type="InterPro" id="IPR002104">
    <property type="entry name" value="Integrase_catalytic"/>
</dbReference>
<keyword evidence="2" id="KW-0233">DNA recombination</keyword>
<dbReference type="EMBL" id="CABVGP010000003">
    <property type="protein sequence ID" value="VVJ23868.1"/>
    <property type="molecule type" value="Genomic_DNA"/>
</dbReference>
<evidence type="ECO:0000256" key="1">
    <source>
        <dbReference type="ARBA" id="ARBA00023125"/>
    </source>
</evidence>
<keyword evidence="7" id="KW-1185">Reference proteome</keyword>
<protein>
    <submittedName>
        <fullName evidence="6">Integrase</fullName>
    </submittedName>
</protein>
<dbReference type="PROSITE" id="PS51898">
    <property type="entry name" value="TYR_RECOMBINASE"/>
    <property type="match status" value="1"/>
</dbReference>
<dbReference type="GO" id="GO:0006310">
    <property type="term" value="P:DNA recombination"/>
    <property type="evidence" value="ECO:0007669"/>
    <property type="project" value="UniProtKB-KW"/>
</dbReference>
<dbReference type="SUPFAM" id="SSF56349">
    <property type="entry name" value="DNA breaking-rejoining enzymes"/>
    <property type="match status" value="1"/>
</dbReference>
<dbReference type="InterPro" id="IPR013762">
    <property type="entry name" value="Integrase-like_cat_sf"/>
</dbReference>
<keyword evidence="1 3" id="KW-0238">DNA-binding</keyword>
<dbReference type="PROSITE" id="PS51900">
    <property type="entry name" value="CB"/>
    <property type="match status" value="1"/>
</dbReference>
<dbReference type="GO" id="GO:0003677">
    <property type="term" value="F:DNA binding"/>
    <property type="evidence" value="ECO:0007669"/>
    <property type="project" value="UniProtKB-UniRule"/>
</dbReference>